<accession>A0ABN1H391</accession>
<evidence type="ECO:0008006" key="8">
    <source>
        <dbReference type="Google" id="ProtNLM"/>
    </source>
</evidence>
<keyword evidence="1" id="KW-0805">Transcription regulation</keyword>
<dbReference type="PANTHER" id="PTHR30136">
    <property type="entry name" value="HELIX-TURN-HELIX TRANSCRIPTIONAL REGULATOR, ICLR FAMILY"/>
    <property type="match status" value="1"/>
</dbReference>
<dbReference type="InterPro" id="IPR005471">
    <property type="entry name" value="Tscrpt_reg_IclR_N"/>
</dbReference>
<name>A0ABN1H391_9ACTN</name>
<dbReference type="PROSITE" id="PS51078">
    <property type="entry name" value="ICLR_ED"/>
    <property type="match status" value="1"/>
</dbReference>
<dbReference type="InterPro" id="IPR014757">
    <property type="entry name" value="Tscrpt_reg_IclR_C"/>
</dbReference>
<feature type="domain" description="HTH iclR-type" evidence="4">
    <location>
        <begin position="6"/>
        <end position="67"/>
    </location>
</feature>
<evidence type="ECO:0000256" key="2">
    <source>
        <dbReference type="ARBA" id="ARBA00023125"/>
    </source>
</evidence>
<dbReference type="InterPro" id="IPR050707">
    <property type="entry name" value="HTH_MetabolicPath_Reg"/>
</dbReference>
<evidence type="ECO:0000259" key="5">
    <source>
        <dbReference type="PROSITE" id="PS51078"/>
    </source>
</evidence>
<comment type="caution">
    <text evidence="6">The sequence shown here is derived from an EMBL/GenBank/DDBJ whole genome shotgun (WGS) entry which is preliminary data.</text>
</comment>
<dbReference type="RefSeq" id="WP_344606963.1">
    <property type="nucleotide sequence ID" value="NZ_BAAAHE010000030.1"/>
</dbReference>
<sequence length="247" mass="26257">MPEPPDAVLARAFALLDAVAAAAPEPLGPSELALATGLPKSTAFRLARQLVAIGALQPGKRGYRIGLRLYELGNRHYPSGVKEAVQPYMADLCRATGLTVQAGLLDGADVAFLDRHVPRGVGTARRRAEIRVPAHLSAAGKVLLSSLPARILDGLLPRDEFDVDDLAEELRRIRHDGFALEYGATDPALGSLAVPLATSGSRVFESALELRGPREAIRPDELLSAARLAASTITRVAARARARPMRG</sequence>
<keyword evidence="7" id="KW-1185">Reference proteome</keyword>
<dbReference type="Gene3D" id="1.10.10.10">
    <property type="entry name" value="Winged helix-like DNA-binding domain superfamily/Winged helix DNA-binding domain"/>
    <property type="match status" value="1"/>
</dbReference>
<organism evidence="6 7">
    <name type="scientific">Sporichthya brevicatena</name>
    <dbReference type="NCBI Taxonomy" id="171442"/>
    <lineage>
        <taxon>Bacteria</taxon>
        <taxon>Bacillati</taxon>
        <taxon>Actinomycetota</taxon>
        <taxon>Actinomycetes</taxon>
        <taxon>Sporichthyales</taxon>
        <taxon>Sporichthyaceae</taxon>
        <taxon>Sporichthya</taxon>
    </lineage>
</organism>
<keyword evidence="2" id="KW-0238">DNA-binding</keyword>
<dbReference type="InterPro" id="IPR036388">
    <property type="entry name" value="WH-like_DNA-bd_sf"/>
</dbReference>
<dbReference type="EMBL" id="BAAAHE010000030">
    <property type="protein sequence ID" value="GAA0627850.1"/>
    <property type="molecule type" value="Genomic_DNA"/>
</dbReference>
<dbReference type="SUPFAM" id="SSF55781">
    <property type="entry name" value="GAF domain-like"/>
    <property type="match status" value="1"/>
</dbReference>
<dbReference type="Pfam" id="PF09339">
    <property type="entry name" value="HTH_IclR"/>
    <property type="match status" value="1"/>
</dbReference>
<evidence type="ECO:0000259" key="4">
    <source>
        <dbReference type="PROSITE" id="PS51077"/>
    </source>
</evidence>
<dbReference type="InterPro" id="IPR029016">
    <property type="entry name" value="GAF-like_dom_sf"/>
</dbReference>
<proteinExistence type="predicted"/>
<evidence type="ECO:0000256" key="3">
    <source>
        <dbReference type="ARBA" id="ARBA00023163"/>
    </source>
</evidence>
<dbReference type="PROSITE" id="PS51077">
    <property type="entry name" value="HTH_ICLR"/>
    <property type="match status" value="1"/>
</dbReference>
<evidence type="ECO:0000256" key="1">
    <source>
        <dbReference type="ARBA" id="ARBA00023015"/>
    </source>
</evidence>
<protein>
    <recommendedName>
        <fullName evidence="8">IclR family transcriptional regulator</fullName>
    </recommendedName>
</protein>
<evidence type="ECO:0000313" key="7">
    <source>
        <dbReference type="Proteomes" id="UP001500957"/>
    </source>
</evidence>
<dbReference type="SUPFAM" id="SSF46785">
    <property type="entry name" value="Winged helix' DNA-binding domain"/>
    <property type="match status" value="1"/>
</dbReference>
<dbReference type="InterPro" id="IPR036390">
    <property type="entry name" value="WH_DNA-bd_sf"/>
</dbReference>
<dbReference type="Pfam" id="PF01614">
    <property type="entry name" value="IclR_C"/>
    <property type="match status" value="1"/>
</dbReference>
<dbReference type="PANTHER" id="PTHR30136:SF24">
    <property type="entry name" value="HTH-TYPE TRANSCRIPTIONAL REPRESSOR ALLR"/>
    <property type="match status" value="1"/>
</dbReference>
<dbReference type="Gene3D" id="3.30.450.40">
    <property type="match status" value="1"/>
</dbReference>
<evidence type="ECO:0000313" key="6">
    <source>
        <dbReference type="EMBL" id="GAA0627850.1"/>
    </source>
</evidence>
<dbReference type="SMART" id="SM00346">
    <property type="entry name" value="HTH_ICLR"/>
    <property type="match status" value="1"/>
</dbReference>
<reference evidence="6 7" key="1">
    <citation type="journal article" date="2019" name="Int. J. Syst. Evol. Microbiol.">
        <title>The Global Catalogue of Microorganisms (GCM) 10K type strain sequencing project: providing services to taxonomists for standard genome sequencing and annotation.</title>
        <authorList>
            <consortium name="The Broad Institute Genomics Platform"/>
            <consortium name="The Broad Institute Genome Sequencing Center for Infectious Disease"/>
            <person name="Wu L."/>
            <person name="Ma J."/>
        </authorList>
    </citation>
    <scope>NUCLEOTIDE SEQUENCE [LARGE SCALE GENOMIC DNA]</scope>
    <source>
        <strain evidence="6 7">JCM 10671</strain>
    </source>
</reference>
<feature type="domain" description="IclR-ED" evidence="5">
    <location>
        <begin position="68"/>
        <end position="247"/>
    </location>
</feature>
<gene>
    <name evidence="6" type="ORF">GCM10009547_34310</name>
</gene>
<dbReference type="Proteomes" id="UP001500957">
    <property type="component" value="Unassembled WGS sequence"/>
</dbReference>
<keyword evidence="3" id="KW-0804">Transcription</keyword>